<dbReference type="InterPro" id="IPR003423">
    <property type="entry name" value="OMP_efflux"/>
</dbReference>
<sequence>MNNLRLIFCFFCVGALVFGLSCQEIAAQTETAPTQIASKTLDTNEKSTLPSAESPAASAKTADYSTAGNLTAPYLTRVGIQTTQTVPLSLNEAIRKALENNNDIEVARDDVRFQETQLRSLRGAYDATFSVTPNYSRNATTGSTASNDFRVDAGVNKLFERGGGSINTFLNNSQTGSNSRNNTNFNQTSGLVSSNSSTTYFSNLGVTYNQPLFRNFGVDNTRRQIRIQRKRLQQSDADFRRQTIDIISRVQQAYWDLVFALRNQQNQVANVNLARENLRQIEVRIEVGSAAPLARAEVATELANREGELLSATQQVSTSENNLKTLLLREATAPEWTQSYVPTDTPVYSDDPIIVEDAIKDAIDNRPELRRLRLQREITAIDIDYFRNQTKPRIDLVSSFSLGGLSLGNQNTGDISVQQFTGNDEILRLALNATRASLPNPLPQIPNTTVNVPGTPAFFNGGSFQSFRNLFRSDAPSYSVGVTFEIPFRNTTAKANLAGARIQEQQTQAQTRSQEQIVVADVRNAVQAVETSRQRILTARRARENAEIQLEGERKLYEVGRSTTFLLFQRENALTNARNAEIRAETDYNKSLSDLQRATSTTFRLNNIEVDSPMPETDDKD</sequence>
<feature type="signal peptide" evidence="3">
    <location>
        <begin position="1"/>
        <end position="26"/>
    </location>
</feature>
<dbReference type="InterPro" id="IPR010131">
    <property type="entry name" value="MdtP/NodT-like"/>
</dbReference>
<accession>A0A6J4P8J3</accession>
<keyword evidence="3" id="KW-0732">Signal</keyword>
<dbReference type="EMBL" id="CADCUR010000193">
    <property type="protein sequence ID" value="CAA9408864.1"/>
    <property type="molecule type" value="Genomic_DNA"/>
</dbReference>
<organism evidence="4">
    <name type="scientific">uncultured Pyrinomonadaceae bacterium</name>
    <dbReference type="NCBI Taxonomy" id="2283094"/>
    <lineage>
        <taxon>Bacteria</taxon>
        <taxon>Pseudomonadati</taxon>
        <taxon>Acidobacteriota</taxon>
        <taxon>Blastocatellia</taxon>
        <taxon>Blastocatellales</taxon>
        <taxon>Pyrinomonadaceae</taxon>
        <taxon>environmental samples</taxon>
    </lineage>
</organism>
<dbReference type="GO" id="GO:0015562">
    <property type="term" value="F:efflux transmembrane transporter activity"/>
    <property type="evidence" value="ECO:0007669"/>
    <property type="project" value="InterPro"/>
</dbReference>
<dbReference type="SUPFAM" id="SSF56954">
    <property type="entry name" value="Outer membrane efflux proteins (OEP)"/>
    <property type="match status" value="1"/>
</dbReference>
<dbReference type="PANTHER" id="PTHR30203:SF33">
    <property type="entry name" value="BLR4455 PROTEIN"/>
    <property type="match status" value="1"/>
</dbReference>
<protein>
    <recommendedName>
        <fullName evidence="5">TolC family protein</fullName>
    </recommendedName>
</protein>
<proteinExistence type="inferred from homology"/>
<evidence type="ECO:0008006" key="5">
    <source>
        <dbReference type="Google" id="ProtNLM"/>
    </source>
</evidence>
<dbReference type="AlphaFoldDB" id="A0A6J4P8J3"/>
<evidence type="ECO:0000256" key="2">
    <source>
        <dbReference type="SAM" id="MobiDB-lite"/>
    </source>
</evidence>
<dbReference type="PANTHER" id="PTHR30203">
    <property type="entry name" value="OUTER MEMBRANE CATION EFFLUX PROTEIN"/>
    <property type="match status" value="1"/>
</dbReference>
<dbReference type="PROSITE" id="PS51257">
    <property type="entry name" value="PROKAR_LIPOPROTEIN"/>
    <property type="match status" value="1"/>
</dbReference>
<dbReference type="Gene3D" id="1.20.1600.10">
    <property type="entry name" value="Outer membrane efflux proteins (OEP)"/>
    <property type="match status" value="1"/>
</dbReference>
<evidence type="ECO:0000256" key="3">
    <source>
        <dbReference type="SAM" id="SignalP"/>
    </source>
</evidence>
<evidence type="ECO:0000256" key="1">
    <source>
        <dbReference type="ARBA" id="ARBA00007613"/>
    </source>
</evidence>
<gene>
    <name evidence="4" type="ORF">AVDCRST_MAG74-2151</name>
</gene>
<reference evidence="4" key="1">
    <citation type="submission" date="2020-02" db="EMBL/GenBank/DDBJ databases">
        <authorList>
            <person name="Meier V. D."/>
        </authorList>
    </citation>
    <scope>NUCLEOTIDE SEQUENCE</scope>
    <source>
        <strain evidence="4">AVDCRST_MAG74</strain>
    </source>
</reference>
<comment type="similarity">
    <text evidence="1">Belongs to the outer membrane factor (OMF) (TC 1.B.17) family.</text>
</comment>
<feature type="chain" id="PRO_5027042740" description="TolC family protein" evidence="3">
    <location>
        <begin position="27"/>
        <end position="621"/>
    </location>
</feature>
<dbReference type="Pfam" id="PF02321">
    <property type="entry name" value="OEP"/>
    <property type="match status" value="2"/>
</dbReference>
<feature type="compositionally biased region" description="Polar residues" evidence="2">
    <location>
        <begin position="37"/>
        <end position="51"/>
    </location>
</feature>
<evidence type="ECO:0000313" key="4">
    <source>
        <dbReference type="EMBL" id="CAA9408864.1"/>
    </source>
</evidence>
<name>A0A6J4P8J3_9BACT</name>
<feature type="region of interest" description="Disordered" evidence="2">
    <location>
        <begin position="37"/>
        <end position="62"/>
    </location>
</feature>